<dbReference type="RefSeq" id="WP_027287606.1">
    <property type="nucleotide sequence ID" value="NZ_NRRE01000008.1"/>
</dbReference>
<reference evidence="2" key="1">
    <citation type="submission" date="2017-08" db="EMBL/GenBank/DDBJ databases">
        <authorList>
            <person name="Imhoff J.F."/>
            <person name="Rahn T."/>
            <person name="Kuenzel S."/>
            <person name="Neulinger S.C."/>
        </authorList>
    </citation>
    <scope>NUCLEOTIDE SEQUENCE</scope>
    <source>
        <strain evidence="2">DSM 9154</strain>
    </source>
</reference>
<organism evidence="2 3">
    <name type="scientific">Rhodovibrio salinarum</name>
    <dbReference type="NCBI Taxonomy" id="1087"/>
    <lineage>
        <taxon>Bacteria</taxon>
        <taxon>Pseudomonadati</taxon>
        <taxon>Pseudomonadota</taxon>
        <taxon>Alphaproteobacteria</taxon>
        <taxon>Rhodospirillales</taxon>
        <taxon>Rhodovibrionaceae</taxon>
        <taxon>Rhodovibrio</taxon>
    </lineage>
</organism>
<evidence type="ECO:0000256" key="1">
    <source>
        <dbReference type="SAM" id="MobiDB-lite"/>
    </source>
</evidence>
<feature type="region of interest" description="Disordered" evidence="1">
    <location>
        <begin position="1"/>
        <end position="44"/>
    </location>
</feature>
<protein>
    <submittedName>
        <fullName evidence="2">Uncharacterized protein</fullName>
    </submittedName>
</protein>
<dbReference type="AlphaFoldDB" id="A0A934QF38"/>
<dbReference type="Proteomes" id="UP000778970">
    <property type="component" value="Unassembled WGS sequence"/>
</dbReference>
<keyword evidence="3" id="KW-1185">Reference proteome</keyword>
<gene>
    <name evidence="2" type="ORF">CKO21_01395</name>
</gene>
<evidence type="ECO:0000313" key="3">
    <source>
        <dbReference type="Proteomes" id="UP000778970"/>
    </source>
</evidence>
<proteinExistence type="predicted"/>
<feature type="compositionally biased region" description="Basic and acidic residues" evidence="1">
    <location>
        <begin position="26"/>
        <end position="42"/>
    </location>
</feature>
<accession>A0A934QF38</accession>
<name>A0A934QF38_9PROT</name>
<reference evidence="2" key="2">
    <citation type="journal article" date="2020" name="Microorganisms">
        <title>Osmotic Adaptation and Compatible Solute Biosynthesis of Phototrophic Bacteria as Revealed from Genome Analyses.</title>
        <authorList>
            <person name="Imhoff J.F."/>
            <person name="Rahn T."/>
            <person name="Kunzel S."/>
            <person name="Keller A."/>
            <person name="Neulinger S.C."/>
        </authorList>
    </citation>
    <scope>NUCLEOTIDE SEQUENCE</scope>
    <source>
        <strain evidence="2">DSM 9154</strain>
    </source>
</reference>
<comment type="caution">
    <text evidence="2">The sequence shown here is derived from an EMBL/GenBank/DDBJ whole genome shotgun (WGS) entry which is preliminary data.</text>
</comment>
<dbReference type="EMBL" id="NRRE01000008">
    <property type="protein sequence ID" value="MBK1695901.1"/>
    <property type="molecule type" value="Genomic_DNA"/>
</dbReference>
<sequence length="155" mass="17042">MTAATIFDGGRPGNRRRPFADLFTASDREPEATALPRPDRPAEPTLSDYLHALEQTIQRAERTQIRETLVEVTPREVQRVIEKAAKAKARYLAATLDLAEVDGLPESKQIEMLEAARTRHEAMQAGVRDLMAALRTGHVKVAGVMPDGWPSAGDS</sequence>
<evidence type="ECO:0000313" key="2">
    <source>
        <dbReference type="EMBL" id="MBK1695901.1"/>
    </source>
</evidence>